<evidence type="ECO:0000256" key="2">
    <source>
        <dbReference type="ARBA" id="ARBA00008825"/>
    </source>
</evidence>
<keyword evidence="5 7" id="KW-0175">Coiled coil</keyword>
<evidence type="ECO:0000256" key="3">
    <source>
        <dbReference type="ARBA" id="ARBA00022490"/>
    </source>
</evidence>
<comment type="subcellular location">
    <subcellularLocation>
        <location evidence="1">Cytoplasm</location>
        <location evidence="1">Cytoskeleton</location>
    </subcellularLocation>
</comment>
<evidence type="ECO:0000256" key="1">
    <source>
        <dbReference type="ARBA" id="ARBA00004245"/>
    </source>
</evidence>
<dbReference type="GO" id="GO:0007010">
    <property type="term" value="P:cytoskeleton organization"/>
    <property type="evidence" value="ECO:0007669"/>
    <property type="project" value="InterPro"/>
</dbReference>
<dbReference type="PANTHER" id="PTHR31246">
    <property type="entry name" value="MICROTUBULE-ASSOCIATED PROTEIN 70-2"/>
    <property type="match status" value="1"/>
</dbReference>
<dbReference type="GO" id="GO:0005874">
    <property type="term" value="C:microtubule"/>
    <property type="evidence" value="ECO:0007669"/>
    <property type="project" value="UniProtKB-KW"/>
</dbReference>
<feature type="coiled-coil region" evidence="7">
    <location>
        <begin position="228"/>
        <end position="283"/>
    </location>
</feature>
<sequence length="415" mass="48280">MLEVLYASKLLAILNLLSKIHSLQNLELKKLNSEKKEALSAQFAVEAALRRVHTAQKDEDFVFIEDIIAPLESEIKMYKKEIAMLQEDKKALERFTKSKEMALVEAENTLRSSMERALLVEDVQNQNAELRRQIEICQEENKILERTNRQKVVEIERLTDTIMELEESILASGAAANAVRDYQRRIFELSEEKKTFERELARVKVSANRVATVVANEWKEENDKVMPVKQWLEERRFMQGEMQRIRDKLALAERTAKAEAQLKERLRLRLKTLEEGLKTKTNEICDSDIENKPTSDTDGQDLVSGYLYDRLQRELINIRKLLGEKDEMLNVKDDEIKVLLRKVDAVTKIMESESRKMRREAASKEKDVVLTKLEENKQKSRNTDTSKRYEQRDSWGSFSLLLDFISLIALSLSNI</sequence>
<keyword evidence="6" id="KW-0206">Cytoskeleton</keyword>
<dbReference type="InterPro" id="IPR009768">
    <property type="entry name" value="MAP70"/>
</dbReference>
<reference evidence="8" key="1">
    <citation type="journal article" date="2023" name="Nat. Commun.">
        <title>Diploid and tetraploid genomes of Acorus and the evolution of monocots.</title>
        <authorList>
            <person name="Ma L."/>
            <person name="Liu K.W."/>
            <person name="Li Z."/>
            <person name="Hsiao Y.Y."/>
            <person name="Qi Y."/>
            <person name="Fu T."/>
            <person name="Tang G.D."/>
            <person name="Zhang D."/>
            <person name="Sun W.H."/>
            <person name="Liu D.K."/>
            <person name="Li Y."/>
            <person name="Chen G.Z."/>
            <person name="Liu X.D."/>
            <person name="Liao X.Y."/>
            <person name="Jiang Y.T."/>
            <person name="Yu X."/>
            <person name="Hao Y."/>
            <person name="Huang J."/>
            <person name="Zhao X.W."/>
            <person name="Ke S."/>
            <person name="Chen Y.Y."/>
            <person name="Wu W.L."/>
            <person name="Hsu J.L."/>
            <person name="Lin Y.F."/>
            <person name="Huang M.D."/>
            <person name="Li C.Y."/>
            <person name="Huang L."/>
            <person name="Wang Z.W."/>
            <person name="Zhao X."/>
            <person name="Zhong W.Y."/>
            <person name="Peng D.H."/>
            <person name="Ahmad S."/>
            <person name="Lan S."/>
            <person name="Zhang J.S."/>
            <person name="Tsai W.C."/>
            <person name="Van de Peer Y."/>
            <person name="Liu Z.J."/>
        </authorList>
    </citation>
    <scope>NUCLEOTIDE SEQUENCE</scope>
    <source>
        <strain evidence="8">SCP</strain>
    </source>
</reference>
<proteinExistence type="inferred from homology"/>
<dbReference type="PANTHER" id="PTHR31246:SF5">
    <property type="entry name" value="MICROTUBULE-ASSOCIATED PROTEIN 70-5"/>
    <property type="match status" value="1"/>
</dbReference>
<comment type="caution">
    <text evidence="8">The sequence shown here is derived from an EMBL/GenBank/DDBJ whole genome shotgun (WGS) entry which is preliminary data.</text>
</comment>
<keyword evidence="4" id="KW-0493">Microtubule</keyword>
<evidence type="ECO:0000313" key="9">
    <source>
        <dbReference type="Proteomes" id="UP001179952"/>
    </source>
</evidence>
<evidence type="ECO:0000313" key="8">
    <source>
        <dbReference type="EMBL" id="KAK1272559.1"/>
    </source>
</evidence>
<reference evidence="8" key="2">
    <citation type="submission" date="2023-06" db="EMBL/GenBank/DDBJ databases">
        <authorList>
            <person name="Ma L."/>
            <person name="Liu K.-W."/>
            <person name="Li Z."/>
            <person name="Hsiao Y.-Y."/>
            <person name="Qi Y."/>
            <person name="Fu T."/>
            <person name="Tang G."/>
            <person name="Zhang D."/>
            <person name="Sun W.-H."/>
            <person name="Liu D.-K."/>
            <person name="Li Y."/>
            <person name="Chen G.-Z."/>
            <person name="Liu X.-D."/>
            <person name="Liao X.-Y."/>
            <person name="Jiang Y.-T."/>
            <person name="Yu X."/>
            <person name="Hao Y."/>
            <person name="Huang J."/>
            <person name="Zhao X.-W."/>
            <person name="Ke S."/>
            <person name="Chen Y.-Y."/>
            <person name="Wu W.-L."/>
            <person name="Hsu J.-L."/>
            <person name="Lin Y.-F."/>
            <person name="Huang M.-D."/>
            <person name="Li C.-Y."/>
            <person name="Huang L."/>
            <person name="Wang Z.-W."/>
            <person name="Zhao X."/>
            <person name="Zhong W.-Y."/>
            <person name="Peng D.-H."/>
            <person name="Ahmad S."/>
            <person name="Lan S."/>
            <person name="Zhang J.-S."/>
            <person name="Tsai W.-C."/>
            <person name="Van De Peer Y."/>
            <person name="Liu Z.-J."/>
        </authorList>
    </citation>
    <scope>NUCLEOTIDE SEQUENCE</scope>
    <source>
        <strain evidence="8">SCP</strain>
        <tissue evidence="8">Leaves</tissue>
    </source>
</reference>
<comment type="similarity">
    <text evidence="2">Belongs to the MAP70 family.</text>
</comment>
<evidence type="ECO:0000256" key="6">
    <source>
        <dbReference type="ARBA" id="ARBA00023212"/>
    </source>
</evidence>
<dbReference type="AlphaFoldDB" id="A0AAV9B8B5"/>
<protein>
    <submittedName>
        <fullName evidence="8">Microtubule-associated protein 70-5</fullName>
    </submittedName>
</protein>
<organism evidence="8 9">
    <name type="scientific">Acorus gramineus</name>
    <name type="common">Dwarf sweet flag</name>
    <dbReference type="NCBI Taxonomy" id="55184"/>
    <lineage>
        <taxon>Eukaryota</taxon>
        <taxon>Viridiplantae</taxon>
        <taxon>Streptophyta</taxon>
        <taxon>Embryophyta</taxon>
        <taxon>Tracheophyta</taxon>
        <taxon>Spermatophyta</taxon>
        <taxon>Magnoliopsida</taxon>
        <taxon>Liliopsida</taxon>
        <taxon>Acoraceae</taxon>
        <taxon>Acorus</taxon>
    </lineage>
</organism>
<keyword evidence="3" id="KW-0963">Cytoplasm</keyword>
<gene>
    <name evidence="8" type="ORF">QJS04_geneDACA018325</name>
</gene>
<evidence type="ECO:0000256" key="7">
    <source>
        <dbReference type="SAM" id="Coils"/>
    </source>
</evidence>
<name>A0AAV9B8B5_ACOGR</name>
<dbReference type="EMBL" id="JAUJYN010000004">
    <property type="protein sequence ID" value="KAK1272559.1"/>
    <property type="molecule type" value="Genomic_DNA"/>
</dbReference>
<evidence type="ECO:0000256" key="4">
    <source>
        <dbReference type="ARBA" id="ARBA00022701"/>
    </source>
</evidence>
<dbReference type="Proteomes" id="UP001179952">
    <property type="component" value="Unassembled WGS sequence"/>
</dbReference>
<dbReference type="GO" id="GO:0008017">
    <property type="term" value="F:microtubule binding"/>
    <property type="evidence" value="ECO:0007669"/>
    <property type="project" value="InterPro"/>
</dbReference>
<keyword evidence="9" id="KW-1185">Reference proteome</keyword>
<dbReference type="Pfam" id="PF07058">
    <property type="entry name" value="MAP70"/>
    <property type="match status" value="1"/>
</dbReference>
<feature type="coiled-coil region" evidence="7">
    <location>
        <begin position="68"/>
        <end position="95"/>
    </location>
</feature>
<feature type="coiled-coil region" evidence="7">
    <location>
        <begin position="120"/>
        <end position="199"/>
    </location>
</feature>
<evidence type="ECO:0000256" key="5">
    <source>
        <dbReference type="ARBA" id="ARBA00023054"/>
    </source>
</evidence>
<accession>A0AAV9B8B5</accession>